<proteinExistence type="inferred from homology"/>
<gene>
    <name evidence="7" type="ORF">CI109_101854</name>
</gene>
<dbReference type="AlphaFoldDB" id="A0A5M6BP31"/>
<evidence type="ECO:0000256" key="4">
    <source>
        <dbReference type="ARBA" id="ARBA00022827"/>
    </source>
</evidence>
<feature type="binding site" evidence="6">
    <location>
        <position position="158"/>
    </location>
    <ligand>
        <name>FAD</name>
        <dbReference type="ChEBI" id="CHEBI:57692"/>
    </ligand>
</feature>
<accession>A0A5M6BP31</accession>
<feature type="binding site" evidence="6">
    <location>
        <position position="157"/>
    </location>
    <ligand>
        <name>FAD</name>
        <dbReference type="ChEBI" id="CHEBI:57692"/>
    </ligand>
</feature>
<evidence type="ECO:0000313" key="7">
    <source>
        <dbReference type="EMBL" id="WWD17413.1"/>
    </source>
</evidence>
<dbReference type="GO" id="GO:0016491">
    <property type="term" value="F:oxidoreductase activity"/>
    <property type="evidence" value="ECO:0007669"/>
    <property type="project" value="UniProtKB-KW"/>
</dbReference>
<dbReference type="SUPFAM" id="SSF52343">
    <property type="entry name" value="Ferredoxin reductase-like, C-terminal NADP-linked domain"/>
    <property type="match status" value="1"/>
</dbReference>
<dbReference type="PANTHER" id="PTHR19370:SF184">
    <property type="entry name" value="NADH-CYTOCHROME B5 REDUCTASE-LIKE"/>
    <property type="match status" value="1"/>
</dbReference>
<dbReference type="InterPro" id="IPR039261">
    <property type="entry name" value="FNR_nucleotide-bd"/>
</dbReference>
<dbReference type="PROSITE" id="PS51384">
    <property type="entry name" value="FAD_FR"/>
    <property type="match status" value="1"/>
</dbReference>
<comment type="cofactor">
    <cofactor evidence="1 6">
        <name>FAD</name>
        <dbReference type="ChEBI" id="CHEBI:57692"/>
    </cofactor>
</comment>
<evidence type="ECO:0000256" key="5">
    <source>
        <dbReference type="ARBA" id="ARBA00023002"/>
    </source>
</evidence>
<feature type="binding site" evidence="6">
    <location>
        <position position="176"/>
    </location>
    <ligand>
        <name>FAD</name>
        <dbReference type="ChEBI" id="CHEBI:57692"/>
    </ligand>
</feature>
<keyword evidence="5" id="KW-0560">Oxidoreductase</keyword>
<name>A0A5M6BP31_9TREE</name>
<feature type="binding site" evidence="6">
    <location>
        <position position="183"/>
    </location>
    <ligand>
        <name>FAD</name>
        <dbReference type="ChEBI" id="CHEBI:57692"/>
    </ligand>
</feature>
<dbReference type="OrthoDB" id="432685at2759"/>
<sequence>MSLVSPIRCACRRGAASISLPAPQSARRLTTLPPLRSFASTSTPPLPPPKPSSKTRYALAFLGLSLTLPASFYFFTSSSNSALSPQIYTDQKITATKSLTPQHKLIAVAVPPSSKQYFEKPYKVDGTLSDSYVGGTGVGEVVVQHMMIKSPDIQIERPYTPINDAVKDGEVRMVVKRVKGGEVGRVVHNAQPGGEVGIRGPIPTFSIVPGDYDKIIMISTGTAVAPFLQLLCKLPSSSSSSSSPQPALHLIQASPLPDRIDWSNTDTDPAFIPSLQAKFGSRLVVSRIEPGLVGKDVVKNALGGEKGEKVMVLVCLPPWLMRPLCGSMTPNLGQGPITGVLAELGLTNQQVWKLE</sequence>
<dbReference type="SUPFAM" id="SSF63380">
    <property type="entry name" value="Riboflavin synthase domain-like"/>
    <property type="match status" value="1"/>
</dbReference>
<dbReference type="GeneID" id="43592325"/>
<feature type="binding site" evidence="6">
    <location>
        <position position="174"/>
    </location>
    <ligand>
        <name>FAD</name>
        <dbReference type="ChEBI" id="CHEBI:57692"/>
    </ligand>
</feature>
<dbReference type="InterPro" id="IPR001834">
    <property type="entry name" value="CBR-like"/>
</dbReference>
<dbReference type="Proteomes" id="UP000322225">
    <property type="component" value="Chromosome 3"/>
</dbReference>
<dbReference type="Gene3D" id="3.40.50.80">
    <property type="entry name" value="Nucleotide-binding domain of ferredoxin-NADP reductase (FNR) module"/>
    <property type="match status" value="1"/>
</dbReference>
<dbReference type="RefSeq" id="XP_031857576.1">
    <property type="nucleotide sequence ID" value="XM_032008153.1"/>
</dbReference>
<evidence type="ECO:0000313" key="8">
    <source>
        <dbReference type="Proteomes" id="UP000322225"/>
    </source>
</evidence>
<dbReference type="PANTHER" id="PTHR19370">
    <property type="entry name" value="NADH-CYTOCHROME B5 REDUCTASE"/>
    <property type="match status" value="1"/>
</dbReference>
<dbReference type="Gene3D" id="2.40.30.10">
    <property type="entry name" value="Translation factors"/>
    <property type="match status" value="1"/>
</dbReference>
<evidence type="ECO:0000256" key="6">
    <source>
        <dbReference type="PIRSR" id="PIRSR601834-1"/>
    </source>
</evidence>
<reference evidence="7" key="1">
    <citation type="submission" date="2017-08" db="EMBL/GenBank/DDBJ databases">
        <authorList>
            <person name="Cuomo C."/>
            <person name="Billmyre B."/>
            <person name="Heitman J."/>
        </authorList>
    </citation>
    <scope>NUCLEOTIDE SEQUENCE</scope>
    <source>
        <strain evidence="7">CBS 12478</strain>
    </source>
</reference>
<evidence type="ECO:0000256" key="2">
    <source>
        <dbReference type="ARBA" id="ARBA00006105"/>
    </source>
</evidence>
<dbReference type="InterPro" id="IPR008333">
    <property type="entry name" value="Cbr1-like_FAD-bd_dom"/>
</dbReference>
<comment type="similarity">
    <text evidence="2">Belongs to the flavoprotein pyridine nucleotide cytochrome reductase family.</text>
</comment>
<evidence type="ECO:0000256" key="3">
    <source>
        <dbReference type="ARBA" id="ARBA00022630"/>
    </source>
</evidence>
<dbReference type="Pfam" id="PF00970">
    <property type="entry name" value="FAD_binding_6"/>
    <property type="match status" value="1"/>
</dbReference>
<reference evidence="7" key="2">
    <citation type="submission" date="2024-01" db="EMBL/GenBank/DDBJ databases">
        <title>Comparative genomics of Cryptococcus and Kwoniella reveals pathogenesis evolution and contrasting modes of karyotype evolution via chromosome fusion or intercentromeric recombination.</title>
        <authorList>
            <person name="Coelho M.A."/>
            <person name="David-Palma M."/>
            <person name="Shea T."/>
            <person name="Bowers K."/>
            <person name="McGinley-Smith S."/>
            <person name="Mohammad A.W."/>
            <person name="Gnirke A."/>
            <person name="Yurkov A.M."/>
            <person name="Nowrousian M."/>
            <person name="Sun S."/>
            <person name="Cuomo C.A."/>
            <person name="Heitman J."/>
        </authorList>
    </citation>
    <scope>NUCLEOTIDE SEQUENCE</scope>
    <source>
        <strain evidence="7">CBS 12478</strain>
    </source>
</reference>
<keyword evidence="4 6" id="KW-0274">FAD</keyword>
<dbReference type="CDD" id="cd06183">
    <property type="entry name" value="cyt_b5_reduct_like"/>
    <property type="match status" value="1"/>
</dbReference>
<keyword evidence="8" id="KW-1185">Reference proteome</keyword>
<dbReference type="InterPro" id="IPR017927">
    <property type="entry name" value="FAD-bd_FR_type"/>
</dbReference>
<dbReference type="EMBL" id="CP144053">
    <property type="protein sequence ID" value="WWD17413.1"/>
    <property type="molecule type" value="Genomic_DNA"/>
</dbReference>
<dbReference type="InterPro" id="IPR017938">
    <property type="entry name" value="Riboflavin_synthase-like_b-brl"/>
</dbReference>
<keyword evidence="3 6" id="KW-0285">Flavoprotein</keyword>
<feature type="binding site" evidence="6">
    <location>
        <position position="159"/>
    </location>
    <ligand>
        <name>FAD</name>
        <dbReference type="ChEBI" id="CHEBI:57692"/>
    </ligand>
</feature>
<protein>
    <submittedName>
        <fullName evidence="7">Uncharacterized protein</fullName>
    </submittedName>
</protein>
<evidence type="ECO:0000256" key="1">
    <source>
        <dbReference type="ARBA" id="ARBA00001974"/>
    </source>
</evidence>
<organism evidence="7 8">
    <name type="scientific">Kwoniella shandongensis</name>
    <dbReference type="NCBI Taxonomy" id="1734106"/>
    <lineage>
        <taxon>Eukaryota</taxon>
        <taxon>Fungi</taxon>
        <taxon>Dikarya</taxon>
        <taxon>Basidiomycota</taxon>
        <taxon>Agaricomycotina</taxon>
        <taxon>Tremellomycetes</taxon>
        <taxon>Tremellales</taxon>
        <taxon>Cryptococcaceae</taxon>
        <taxon>Kwoniella</taxon>
    </lineage>
</organism>
<dbReference type="KEGG" id="ksn:43592325"/>